<dbReference type="EMBL" id="JXLP01000033">
    <property type="protein sequence ID" value="KIL72510.1"/>
    <property type="molecule type" value="Genomic_DNA"/>
</dbReference>
<evidence type="ECO:0000313" key="2">
    <source>
        <dbReference type="Proteomes" id="UP000031982"/>
    </source>
</evidence>
<sequence length="130" mass="15067">MAKILVFLSNTEGTIKEMTTTLYQYQHLNEEMKARGIEIEESSLPQPENIEGKHAKLMYNTETGEFFYKYEDRPLTAEEELAKVRAENEILTESLIDFKTQYMAVPCQNHQDYPVVIDKIIEEAKKDGTV</sequence>
<accession>A0ABR5AP57</accession>
<keyword evidence="2" id="KW-1185">Reference proteome</keyword>
<dbReference type="RefSeq" id="WP_041114639.1">
    <property type="nucleotide sequence ID" value="NZ_JARTHD010000052.1"/>
</dbReference>
<protein>
    <submittedName>
        <fullName evidence="1">Uncharacterized protein</fullName>
    </submittedName>
</protein>
<proteinExistence type="predicted"/>
<organism evidence="1 2">
    <name type="scientific">Bacillus badius</name>
    <dbReference type="NCBI Taxonomy" id="1455"/>
    <lineage>
        <taxon>Bacteria</taxon>
        <taxon>Bacillati</taxon>
        <taxon>Bacillota</taxon>
        <taxon>Bacilli</taxon>
        <taxon>Bacillales</taxon>
        <taxon>Bacillaceae</taxon>
        <taxon>Pseudobacillus</taxon>
    </lineage>
</organism>
<name>A0ABR5AP57_BACBA</name>
<reference evidence="1 2" key="1">
    <citation type="submission" date="2015-01" db="EMBL/GenBank/DDBJ databases">
        <title>Genome Assembly of Bacillus badius MTCC 1458.</title>
        <authorList>
            <person name="Verma A."/>
            <person name="Khatri I."/>
            <person name="Mual P."/>
            <person name="Subramanian S."/>
            <person name="Krishnamurthi S."/>
        </authorList>
    </citation>
    <scope>NUCLEOTIDE SEQUENCE [LARGE SCALE GENOMIC DNA]</scope>
    <source>
        <strain evidence="1 2">MTCC 1458</strain>
    </source>
</reference>
<comment type="caution">
    <text evidence="1">The sequence shown here is derived from an EMBL/GenBank/DDBJ whole genome shotgun (WGS) entry which is preliminary data.</text>
</comment>
<gene>
    <name evidence="1" type="ORF">SD77_3483</name>
</gene>
<evidence type="ECO:0000313" key="1">
    <source>
        <dbReference type="EMBL" id="KIL72510.1"/>
    </source>
</evidence>
<dbReference type="Proteomes" id="UP000031982">
    <property type="component" value="Unassembled WGS sequence"/>
</dbReference>